<keyword evidence="11" id="KW-0406">Ion transport</keyword>
<dbReference type="GO" id="GO:0005975">
    <property type="term" value="P:carbohydrate metabolic process"/>
    <property type="evidence" value="ECO:0007669"/>
    <property type="project" value="InterPro"/>
</dbReference>
<keyword evidence="27" id="KW-1185">Reference proteome</keyword>
<evidence type="ECO:0000256" key="19">
    <source>
        <dbReference type="PROSITE-ProRule" id="PRU10055"/>
    </source>
</evidence>
<dbReference type="SUPFAM" id="SSF46604">
    <property type="entry name" value="Epsilon subunit of F1F0-ATP synthase C-terminal domain"/>
    <property type="match status" value="1"/>
</dbReference>
<keyword evidence="7" id="KW-0375">Hydrogen ion transport</keyword>
<dbReference type="AlphaFoldDB" id="A0AAW1DR14"/>
<dbReference type="NCBIfam" id="TIGR01216">
    <property type="entry name" value="ATP_synt_epsi"/>
    <property type="match status" value="1"/>
</dbReference>
<keyword evidence="8" id="KW-0999">Mitochondrion inner membrane</keyword>
<sequence length="651" mass="73092">MYNSNLSLLIILFVVLFNNEVNADYKVTFPKGFIFSAATAAYQVEGAWNESGKSESNWDRLVHTHPSFVANKDNGDIACDSYHKYKQDVQLLKDIGFKMYRFSLSWSRILPKGTKEFINPAGINYYNNLINELLANDIEPMVTIYHWDHPQILEDIGGWLNESMVEYFVDYADVAFKHFGDRVKWWITINEPLSIMNSYEGTSGPPALNYQGYGGYLSGHNLLKAHAKAYHLYDQKYRPTQQGKVSFALNGALGISATSMEEDKQAAERFTQFTLGWFAHPVYSSTGDYSPVMREFIDRNSLEEGLPQSRLPVFTAEEVKEIRGTYDYMGFNHYSSNLVISGKVGPFPSLLRDIALIPFFNFSWPASANPTMRVFPEGIRLTVNWLRNQYGNVPVFITENGFSDTGGTNDYNRINYLKENLGNLSLAINEDGINIIGHTVWSILDNFEWASGYKQKFGLVEVDFNHPDRPRTMKESAEFYKKKSFLIDKMSAFTRTTRAAVSLLSSRSRNLNIKRGYADEMSFTFAAANQVYYNNANVKQVDVPSFSGSFGILPNHVPTLAVLRPGVVTVFDKDGSAKKVFVSSGTVTINDDSSVQVLAEEAHPIEDLDASAAREQLSKAQSELSKASSEVEKAEAMIAVEVAEAIVQATS</sequence>
<feature type="active site" description="Nucleophile" evidence="19">
    <location>
        <position position="399"/>
    </location>
</feature>
<dbReference type="EC" id="3.2.1.21" evidence="5"/>
<evidence type="ECO:0000259" key="24">
    <source>
        <dbReference type="Pfam" id="PF02823"/>
    </source>
</evidence>
<dbReference type="InterPro" id="IPR018120">
    <property type="entry name" value="Glyco_hydro_1_AS"/>
</dbReference>
<accession>A0AAW1DR14</accession>
<evidence type="ECO:0000256" key="15">
    <source>
        <dbReference type="ARBA" id="ARBA00023196"/>
    </source>
</evidence>
<comment type="similarity">
    <text evidence="3 20">Belongs to the glycosyl hydrolase 1 family.</text>
</comment>
<dbReference type="PRINTS" id="PR00131">
    <property type="entry name" value="GLHYDRLASE1"/>
</dbReference>
<evidence type="ECO:0000256" key="20">
    <source>
        <dbReference type="RuleBase" id="RU003690"/>
    </source>
</evidence>
<evidence type="ECO:0000256" key="14">
    <source>
        <dbReference type="ARBA" id="ARBA00023180"/>
    </source>
</evidence>
<dbReference type="PANTHER" id="PTHR10353:SF36">
    <property type="entry name" value="LP05116P"/>
    <property type="match status" value="1"/>
</dbReference>
<dbReference type="Proteomes" id="UP001461498">
    <property type="component" value="Unassembled WGS sequence"/>
</dbReference>
<dbReference type="HAMAP" id="MF_00530">
    <property type="entry name" value="ATP_synth_epsil_bac"/>
    <property type="match status" value="1"/>
</dbReference>
<evidence type="ECO:0000256" key="18">
    <source>
        <dbReference type="ARBA" id="ARBA00031669"/>
    </source>
</evidence>
<comment type="caution">
    <text evidence="26">The sequence shown here is derived from an EMBL/GenBank/DDBJ whole genome shotgun (WGS) entry which is preliminary data.</text>
</comment>
<evidence type="ECO:0000256" key="23">
    <source>
        <dbReference type="SAM" id="SignalP"/>
    </source>
</evidence>
<dbReference type="EMBL" id="JAPXFL010000001">
    <property type="protein sequence ID" value="KAK9511653.1"/>
    <property type="molecule type" value="Genomic_DNA"/>
</dbReference>
<reference evidence="26 27" key="1">
    <citation type="submission" date="2022-12" db="EMBL/GenBank/DDBJ databases">
        <title>Chromosome-level genome assembly of true bugs.</title>
        <authorList>
            <person name="Ma L."/>
            <person name="Li H."/>
        </authorList>
    </citation>
    <scope>NUCLEOTIDE SEQUENCE [LARGE SCALE GENOMIC DNA]</scope>
    <source>
        <strain evidence="26">Lab_2022b</strain>
    </source>
</reference>
<dbReference type="Pfam" id="PF02823">
    <property type="entry name" value="ATP-synt_DE_N"/>
    <property type="match status" value="1"/>
</dbReference>
<evidence type="ECO:0000256" key="7">
    <source>
        <dbReference type="ARBA" id="ARBA00022781"/>
    </source>
</evidence>
<dbReference type="InterPro" id="IPR048937">
    <property type="entry name" value="ATPD_C_metazoa"/>
</dbReference>
<keyword evidence="13" id="KW-0472">Membrane</keyword>
<evidence type="ECO:0000256" key="5">
    <source>
        <dbReference type="ARBA" id="ARBA00012744"/>
    </source>
</evidence>
<evidence type="ECO:0000256" key="2">
    <source>
        <dbReference type="ARBA" id="ARBA00005712"/>
    </source>
</evidence>
<keyword evidence="12" id="KW-0496">Mitochondrion</keyword>
<evidence type="ECO:0000313" key="26">
    <source>
        <dbReference type="EMBL" id="KAK9511653.1"/>
    </source>
</evidence>
<dbReference type="PANTHER" id="PTHR10353">
    <property type="entry name" value="GLYCOSYL HYDROLASE"/>
    <property type="match status" value="1"/>
</dbReference>
<evidence type="ECO:0000256" key="3">
    <source>
        <dbReference type="ARBA" id="ARBA00010838"/>
    </source>
</evidence>
<gene>
    <name evidence="26" type="ORF">O3M35_000274</name>
</gene>
<evidence type="ECO:0000256" key="21">
    <source>
        <dbReference type="RuleBase" id="RU004468"/>
    </source>
</evidence>
<keyword evidence="23" id="KW-0732">Signal</keyword>
<dbReference type="InterPro" id="IPR036771">
    <property type="entry name" value="ATPsynth_dsu/esu_N"/>
</dbReference>
<comment type="subunit">
    <text evidence="4">Homodimer.</text>
</comment>
<dbReference type="GO" id="GO:0008422">
    <property type="term" value="F:beta-glucosidase activity"/>
    <property type="evidence" value="ECO:0007669"/>
    <property type="project" value="TreeGrafter"/>
</dbReference>
<evidence type="ECO:0000256" key="4">
    <source>
        <dbReference type="ARBA" id="ARBA00011738"/>
    </source>
</evidence>
<dbReference type="Gene3D" id="2.60.15.10">
    <property type="entry name" value="F0F1 ATP synthase delta/epsilon subunit, N-terminal"/>
    <property type="match status" value="1"/>
</dbReference>
<evidence type="ECO:0000256" key="17">
    <source>
        <dbReference type="ARBA" id="ARBA00023310"/>
    </source>
</evidence>
<evidence type="ECO:0000256" key="13">
    <source>
        <dbReference type="ARBA" id="ARBA00023136"/>
    </source>
</evidence>
<evidence type="ECO:0000256" key="6">
    <source>
        <dbReference type="ARBA" id="ARBA00022448"/>
    </source>
</evidence>
<dbReference type="InterPro" id="IPR001360">
    <property type="entry name" value="Glyco_hydro_1"/>
</dbReference>
<name>A0AAW1DR14_9HEMI</name>
<protein>
    <recommendedName>
        <fullName evidence="5">beta-glucosidase</fullName>
        <ecNumber evidence="5">3.2.1.21</ecNumber>
    </recommendedName>
    <alternativeName>
        <fullName evidence="18">F-ATPase delta subunit</fullName>
    </alternativeName>
</protein>
<dbReference type="FunFam" id="3.20.20.80:FF:000013">
    <property type="entry name" value="lactase-phlorizin hydrolase"/>
    <property type="match status" value="1"/>
</dbReference>
<proteinExistence type="inferred from homology"/>
<dbReference type="GO" id="GO:0045259">
    <property type="term" value="C:proton-transporting ATP synthase complex"/>
    <property type="evidence" value="ECO:0007669"/>
    <property type="project" value="UniProtKB-KW"/>
</dbReference>
<dbReference type="FunFam" id="2.60.15.10:FF:000004">
    <property type="entry name" value="ATP synthase subunit delta, mitochondrial"/>
    <property type="match status" value="1"/>
</dbReference>
<feature type="chain" id="PRO_5043743751" description="beta-glucosidase" evidence="23">
    <location>
        <begin position="24"/>
        <end position="651"/>
    </location>
</feature>
<keyword evidence="22" id="KW-0175">Coiled coil</keyword>
<dbReference type="CDD" id="cd12152">
    <property type="entry name" value="F1-ATPase_delta"/>
    <property type="match status" value="1"/>
</dbReference>
<organism evidence="26 27">
    <name type="scientific">Rhynocoris fuscipes</name>
    <dbReference type="NCBI Taxonomy" id="488301"/>
    <lineage>
        <taxon>Eukaryota</taxon>
        <taxon>Metazoa</taxon>
        <taxon>Ecdysozoa</taxon>
        <taxon>Arthropoda</taxon>
        <taxon>Hexapoda</taxon>
        <taxon>Insecta</taxon>
        <taxon>Pterygota</taxon>
        <taxon>Neoptera</taxon>
        <taxon>Paraneoptera</taxon>
        <taxon>Hemiptera</taxon>
        <taxon>Heteroptera</taxon>
        <taxon>Panheteroptera</taxon>
        <taxon>Cimicomorpha</taxon>
        <taxon>Reduviidae</taxon>
        <taxon>Harpactorinae</taxon>
        <taxon>Harpactorini</taxon>
        <taxon>Rhynocoris</taxon>
    </lineage>
</organism>
<evidence type="ECO:0000256" key="8">
    <source>
        <dbReference type="ARBA" id="ARBA00022792"/>
    </source>
</evidence>
<evidence type="ECO:0000256" key="16">
    <source>
        <dbReference type="ARBA" id="ARBA00023295"/>
    </source>
</evidence>
<dbReference type="GO" id="GO:0046933">
    <property type="term" value="F:proton-transporting ATP synthase activity, rotational mechanism"/>
    <property type="evidence" value="ECO:0007669"/>
    <property type="project" value="InterPro"/>
</dbReference>
<dbReference type="SUPFAM" id="SSF51344">
    <property type="entry name" value="Epsilon subunit of F1F0-ATP synthase N-terminal domain"/>
    <property type="match status" value="1"/>
</dbReference>
<dbReference type="Pfam" id="PF00232">
    <property type="entry name" value="Glyco_hydro_1"/>
    <property type="match status" value="1"/>
</dbReference>
<keyword evidence="10" id="KW-0809">Transit peptide</keyword>
<dbReference type="PROSITE" id="PS00572">
    <property type="entry name" value="GLYCOSYL_HYDROL_F1_1"/>
    <property type="match status" value="1"/>
</dbReference>
<comment type="similarity">
    <text evidence="2">Belongs to the ATPase epsilon chain family.</text>
</comment>
<evidence type="ECO:0000259" key="25">
    <source>
        <dbReference type="Pfam" id="PF21335"/>
    </source>
</evidence>
<evidence type="ECO:0000313" key="27">
    <source>
        <dbReference type="Proteomes" id="UP001461498"/>
    </source>
</evidence>
<feature type="domain" description="ATP synthase F1 complex delta/epsilon subunit N-terminal" evidence="24">
    <location>
        <begin position="522"/>
        <end position="602"/>
    </location>
</feature>
<dbReference type="Gene3D" id="1.20.5.440">
    <property type="entry name" value="ATP synthase delta/epsilon subunit, C-terminal domain"/>
    <property type="match status" value="1"/>
</dbReference>
<comment type="subcellular location">
    <subcellularLocation>
        <location evidence="1">Mitochondrion inner membrane</location>
    </subcellularLocation>
</comment>
<dbReference type="InterPro" id="IPR020546">
    <property type="entry name" value="ATP_synth_F1_dsu/esu_N"/>
</dbReference>
<evidence type="ECO:0000256" key="1">
    <source>
        <dbReference type="ARBA" id="ARBA00004273"/>
    </source>
</evidence>
<dbReference type="Gene3D" id="3.20.20.80">
    <property type="entry name" value="Glycosidases"/>
    <property type="match status" value="1"/>
</dbReference>
<evidence type="ECO:0000256" key="9">
    <source>
        <dbReference type="ARBA" id="ARBA00022801"/>
    </source>
</evidence>
<evidence type="ECO:0000256" key="12">
    <source>
        <dbReference type="ARBA" id="ARBA00023128"/>
    </source>
</evidence>
<feature type="domain" description="F1F0-ATP synthase delta subunit C-terminal" evidence="25">
    <location>
        <begin position="608"/>
        <end position="649"/>
    </location>
</feature>
<dbReference type="SUPFAM" id="SSF51445">
    <property type="entry name" value="(Trans)glycosidases"/>
    <property type="match status" value="1"/>
</dbReference>
<keyword evidence="17" id="KW-0066">ATP synthesis</keyword>
<feature type="signal peptide" evidence="23">
    <location>
        <begin position="1"/>
        <end position="23"/>
    </location>
</feature>
<dbReference type="GO" id="GO:0005743">
    <property type="term" value="C:mitochondrial inner membrane"/>
    <property type="evidence" value="ECO:0007669"/>
    <property type="project" value="UniProtKB-SubCell"/>
</dbReference>
<evidence type="ECO:0000256" key="11">
    <source>
        <dbReference type="ARBA" id="ARBA00023065"/>
    </source>
</evidence>
<dbReference type="InterPro" id="IPR036794">
    <property type="entry name" value="ATP_F1_dsu/esu_C_sf"/>
</dbReference>
<dbReference type="PROSITE" id="PS00653">
    <property type="entry name" value="GLYCOSYL_HYDROL_F1_2"/>
    <property type="match status" value="1"/>
</dbReference>
<evidence type="ECO:0000256" key="10">
    <source>
        <dbReference type="ARBA" id="ARBA00022946"/>
    </source>
</evidence>
<keyword evidence="9 21" id="KW-0378">Hydrolase</keyword>
<dbReference type="InterPro" id="IPR001469">
    <property type="entry name" value="ATP_synth_F1_dsu/esu"/>
</dbReference>
<keyword evidence="14" id="KW-0325">Glycoprotein</keyword>
<keyword evidence="15" id="KW-0139">CF(1)</keyword>
<keyword evidence="16 21" id="KW-0326">Glycosidase</keyword>
<dbReference type="Pfam" id="PF21335">
    <property type="entry name" value="ATPD_C_metazoa"/>
    <property type="match status" value="1"/>
</dbReference>
<feature type="coiled-coil region" evidence="22">
    <location>
        <begin position="610"/>
        <end position="637"/>
    </location>
</feature>
<keyword evidence="6" id="KW-0813">Transport</keyword>
<evidence type="ECO:0000256" key="22">
    <source>
        <dbReference type="SAM" id="Coils"/>
    </source>
</evidence>
<dbReference type="InterPro" id="IPR033132">
    <property type="entry name" value="GH_1_N_CS"/>
</dbReference>
<dbReference type="InterPro" id="IPR017853">
    <property type="entry name" value="GH"/>
</dbReference>